<feature type="transmembrane region" description="Helical" evidence="1">
    <location>
        <begin position="69"/>
        <end position="88"/>
    </location>
</feature>
<dbReference type="AlphaFoldDB" id="A0A2S7U196"/>
<evidence type="ECO:0000313" key="3">
    <source>
        <dbReference type="EMBL" id="PQJ28360.1"/>
    </source>
</evidence>
<dbReference type="Gene3D" id="3.90.70.10">
    <property type="entry name" value="Cysteine proteinases"/>
    <property type="match status" value="1"/>
</dbReference>
<dbReference type="OrthoDB" id="6637574at2"/>
<evidence type="ECO:0000259" key="2">
    <source>
        <dbReference type="PROSITE" id="PS50990"/>
    </source>
</evidence>
<comment type="caution">
    <text evidence="3">The sequence shown here is derived from an EMBL/GenBank/DDBJ whole genome shotgun (WGS) entry which is preliminary data.</text>
</comment>
<feature type="domain" description="Peptidase C39" evidence="2">
    <location>
        <begin position="135"/>
        <end position="256"/>
    </location>
</feature>
<proteinExistence type="predicted"/>
<evidence type="ECO:0000313" key="4">
    <source>
        <dbReference type="Proteomes" id="UP000239907"/>
    </source>
</evidence>
<dbReference type="EMBL" id="MQWA01000001">
    <property type="protein sequence ID" value="PQJ28360.1"/>
    <property type="molecule type" value="Genomic_DNA"/>
</dbReference>
<feature type="transmembrane region" description="Helical" evidence="1">
    <location>
        <begin position="34"/>
        <end position="57"/>
    </location>
</feature>
<dbReference type="InterPro" id="IPR005074">
    <property type="entry name" value="Peptidase_C39"/>
</dbReference>
<protein>
    <recommendedName>
        <fullName evidence="2">Peptidase C39 domain-containing protein</fullName>
    </recommendedName>
</protein>
<name>A0A2S7U196_9BACT</name>
<dbReference type="RefSeq" id="WP_105042861.1">
    <property type="nucleotide sequence ID" value="NZ_MQWA01000001.1"/>
</dbReference>
<dbReference type="Proteomes" id="UP000239907">
    <property type="component" value="Unassembled WGS sequence"/>
</dbReference>
<keyword evidence="1" id="KW-0812">Transmembrane</keyword>
<dbReference type="GO" id="GO:0008233">
    <property type="term" value="F:peptidase activity"/>
    <property type="evidence" value="ECO:0007669"/>
    <property type="project" value="InterPro"/>
</dbReference>
<sequence length="260" mass="28278">MNPNWLGVISAILAFAAFSVVYRGAKGLSIKSKILLSILAIFAAMPGASFAAYYAHILPEPSWYYQFRSIWGTELLIVFLGIAGGLVATLLPRMLLVLPLLGVAAFSIAPIIKPFVGPIPGGTLRDEWDGEVCLQSTPSTCGAASTATILKQFGVDAKESEIAAEAHSYGGGTEAWYLARAARSRGFDVDFVFRPEFTPEDGLPAVVGVRLESIGHFIPILGQQGDRFIIGDPLRGRELLSREELQQRYDFTGFHMRIKK</sequence>
<dbReference type="Pfam" id="PF03412">
    <property type="entry name" value="Peptidase_C39"/>
    <property type="match status" value="1"/>
</dbReference>
<feature type="transmembrane region" description="Helical" evidence="1">
    <location>
        <begin position="6"/>
        <end position="22"/>
    </location>
</feature>
<evidence type="ECO:0000256" key="1">
    <source>
        <dbReference type="SAM" id="Phobius"/>
    </source>
</evidence>
<dbReference type="PROSITE" id="PS50990">
    <property type="entry name" value="PEPTIDASE_C39"/>
    <property type="match status" value="1"/>
</dbReference>
<keyword evidence="1" id="KW-0472">Membrane</keyword>
<accession>A0A2S7U196</accession>
<dbReference type="GO" id="GO:0005524">
    <property type="term" value="F:ATP binding"/>
    <property type="evidence" value="ECO:0007669"/>
    <property type="project" value="InterPro"/>
</dbReference>
<gene>
    <name evidence="3" type="ORF">BSZ32_07425</name>
</gene>
<keyword evidence="1" id="KW-1133">Transmembrane helix</keyword>
<dbReference type="GO" id="GO:0006508">
    <property type="term" value="P:proteolysis"/>
    <property type="evidence" value="ECO:0007669"/>
    <property type="project" value="InterPro"/>
</dbReference>
<organism evidence="3 4">
    <name type="scientific">Rubritalea profundi</name>
    <dbReference type="NCBI Taxonomy" id="1658618"/>
    <lineage>
        <taxon>Bacteria</taxon>
        <taxon>Pseudomonadati</taxon>
        <taxon>Verrucomicrobiota</taxon>
        <taxon>Verrucomicrobiia</taxon>
        <taxon>Verrucomicrobiales</taxon>
        <taxon>Rubritaleaceae</taxon>
        <taxon>Rubritalea</taxon>
    </lineage>
</organism>
<keyword evidence="4" id="KW-1185">Reference proteome</keyword>
<dbReference type="GO" id="GO:0016020">
    <property type="term" value="C:membrane"/>
    <property type="evidence" value="ECO:0007669"/>
    <property type="project" value="InterPro"/>
</dbReference>
<reference evidence="3 4" key="1">
    <citation type="submission" date="2016-12" db="EMBL/GenBank/DDBJ databases">
        <title>Study of bacterial adaptation to deep sea.</title>
        <authorList>
            <person name="Song J."/>
            <person name="Yoshizawa S."/>
            <person name="Kogure K."/>
        </authorList>
    </citation>
    <scope>NUCLEOTIDE SEQUENCE [LARGE SCALE GENOMIC DNA]</scope>
    <source>
        <strain evidence="3 4">SAORIC-165</strain>
    </source>
</reference>
<feature type="transmembrane region" description="Helical" evidence="1">
    <location>
        <begin position="95"/>
        <end position="112"/>
    </location>
</feature>